<dbReference type="GeneID" id="69588941"/>
<dbReference type="RefSeq" id="WP_153880772.1">
    <property type="nucleotide sequence ID" value="NZ_CABMFH010000001.1"/>
</dbReference>
<reference evidence="1" key="1">
    <citation type="submission" date="2022-08" db="EMBL/GenBank/DDBJ databases">
        <title>Genome Sequencing of Bacteroides fragilis Group Isolates with Nanopore Technology.</title>
        <authorList>
            <person name="Tisza M.J."/>
            <person name="Smith D."/>
            <person name="Dekker J.P."/>
        </authorList>
    </citation>
    <scope>NUCLEOTIDE SEQUENCE</scope>
    <source>
        <strain evidence="1">BFG-527</strain>
    </source>
</reference>
<protein>
    <submittedName>
        <fullName evidence="1">Uncharacterized protein</fullName>
    </submittedName>
</protein>
<dbReference type="EMBL" id="CP103141">
    <property type="protein sequence ID" value="UVQ76722.1"/>
    <property type="molecule type" value="Genomic_DNA"/>
</dbReference>
<organism evidence="1 2">
    <name type="scientific">Bacteroides faecis</name>
    <dbReference type="NCBI Taxonomy" id="674529"/>
    <lineage>
        <taxon>Bacteria</taxon>
        <taxon>Pseudomonadati</taxon>
        <taxon>Bacteroidota</taxon>
        <taxon>Bacteroidia</taxon>
        <taxon>Bacteroidales</taxon>
        <taxon>Bacteroidaceae</taxon>
        <taxon>Bacteroides</taxon>
    </lineage>
</organism>
<gene>
    <name evidence="1" type="ORF">NXY30_10270</name>
</gene>
<dbReference type="Proteomes" id="UP001060104">
    <property type="component" value="Chromosome"/>
</dbReference>
<sequence>MWSKIRMNLAGIAFWWDMLGEEKHVGDLAKRLPALPVTPLTPSFKNIAARDIIVVY</sequence>
<evidence type="ECO:0000313" key="1">
    <source>
        <dbReference type="EMBL" id="UVQ76722.1"/>
    </source>
</evidence>
<proteinExistence type="predicted"/>
<name>A0ABY5TJK2_9BACE</name>
<accession>A0ABY5TJK2</accession>
<evidence type="ECO:0000313" key="2">
    <source>
        <dbReference type="Proteomes" id="UP001060104"/>
    </source>
</evidence>
<keyword evidence="2" id="KW-1185">Reference proteome</keyword>